<dbReference type="GeneID" id="89530844"/>
<dbReference type="EMBL" id="JBFTEZ010000002">
    <property type="protein sequence ID" value="MEX6465756.1"/>
    <property type="molecule type" value="Genomic_DNA"/>
</dbReference>
<evidence type="ECO:0000313" key="3">
    <source>
        <dbReference type="EMBL" id="TCW22832.1"/>
    </source>
</evidence>
<feature type="region of interest" description="Disordered" evidence="1">
    <location>
        <begin position="1"/>
        <end position="25"/>
    </location>
</feature>
<evidence type="ECO:0000313" key="4">
    <source>
        <dbReference type="Proteomes" id="UP000295805"/>
    </source>
</evidence>
<protein>
    <submittedName>
        <fullName evidence="2">Cobalamin-independent methionine synthase</fullName>
    </submittedName>
</protein>
<evidence type="ECO:0000313" key="2">
    <source>
        <dbReference type="EMBL" id="MEX6465756.1"/>
    </source>
</evidence>
<reference evidence="3 4" key="1">
    <citation type="submission" date="2019-03" db="EMBL/GenBank/DDBJ databases">
        <title>Root nodule microbial communities of legume samples collected from USA, Mexico and Botswana.</title>
        <authorList>
            <person name="Hirsch A."/>
        </authorList>
    </citation>
    <scope>NUCLEOTIDE SEQUENCE [LARGE SCALE GENOMIC DNA]</scope>
    <source>
        <strain evidence="3 4">55</strain>
    </source>
</reference>
<dbReference type="Proteomes" id="UP000295805">
    <property type="component" value="Unassembled WGS sequence"/>
</dbReference>
<name>A0A4V2W7Q0_9ACTN</name>
<reference evidence="5" key="2">
    <citation type="submission" date="2024-07" db="EMBL/GenBank/DDBJ databases">
        <title>Pseudomonas strain that inhibits Aeromonas fish pathogens.</title>
        <authorList>
            <person name="Wildschutte H."/>
        </authorList>
    </citation>
    <scope>NUCLEOTIDE SEQUENCE [LARGE SCALE GENOMIC DNA]</scope>
    <source>
        <strain evidence="5">n60</strain>
    </source>
</reference>
<evidence type="ECO:0000256" key="1">
    <source>
        <dbReference type="SAM" id="MobiDB-lite"/>
    </source>
</evidence>
<dbReference type="AlphaFoldDB" id="A0A4V2W7Q0"/>
<feature type="compositionally biased region" description="Low complexity" evidence="1">
    <location>
        <begin position="1"/>
        <end position="20"/>
    </location>
</feature>
<dbReference type="Proteomes" id="UP001560293">
    <property type="component" value="Unassembled WGS sequence"/>
</dbReference>
<comment type="caution">
    <text evidence="3">The sequence shown here is derived from an EMBL/GenBank/DDBJ whole genome shotgun (WGS) entry which is preliminary data.</text>
</comment>
<sequence>MTPEAGPAPSSTGPGPMPGTDPREAARVVMGECHSLPFLPELPDRGPGADAIGRTLATLADLPTDVTPRGWRLADSPGRLARRAADHLDRDGDALEEADELARDPEEVPEPGRRRLQVRIVGPWSLAAQVELPGGMPVLSDRGARRDLAASLGEGAGALAARFASRLRAGARVLLDEPLLWKVAAGTVQSPSRLDPIAAVPADQLALSLCRFGDALRRAGAAEVMVRVPVTSDPGAPPVWSVIAEPPRGETPLDGACLAASPLYSARSHAALDAAGTLLGDGRTLQLEGLPGAGGPPLTSTEAERPAAEVLALLDRLGAPPQSGLPLTVLTPTADEVVAASGAAAALRGVRLVADTAPRMAE</sequence>
<accession>A0A4V2W7Q0</accession>
<reference evidence="2" key="3">
    <citation type="submission" date="2024-07" db="EMBL/GenBank/DDBJ databases">
        <authorList>
            <person name="Wildschutte H."/>
        </authorList>
    </citation>
    <scope>NUCLEOTIDE SEQUENCE</scope>
    <source>
        <strain evidence="2">N60</strain>
    </source>
</reference>
<proteinExistence type="predicted"/>
<dbReference type="EMBL" id="SMCX01000018">
    <property type="protein sequence ID" value="TCW22832.1"/>
    <property type="molecule type" value="Genomic_DNA"/>
</dbReference>
<organism evidence="3 4">
    <name type="scientific">Dietzia cinnamea</name>
    <dbReference type="NCBI Taxonomy" id="321318"/>
    <lineage>
        <taxon>Bacteria</taxon>
        <taxon>Bacillati</taxon>
        <taxon>Actinomycetota</taxon>
        <taxon>Actinomycetes</taxon>
        <taxon>Mycobacteriales</taxon>
        <taxon>Dietziaceae</taxon>
        <taxon>Dietzia</taxon>
    </lineage>
</organism>
<keyword evidence="5" id="KW-1185">Reference proteome</keyword>
<gene>
    <name evidence="2" type="ORF">AB6N35_15675</name>
    <name evidence="3" type="ORF">EDD19_11815</name>
</gene>
<dbReference type="RefSeq" id="WP_232303153.1">
    <property type="nucleotide sequence ID" value="NZ_CP143053.1"/>
</dbReference>
<evidence type="ECO:0000313" key="5">
    <source>
        <dbReference type="Proteomes" id="UP001560293"/>
    </source>
</evidence>